<accession>A0A9P5N8Y3</accession>
<dbReference type="AlphaFoldDB" id="A0A9P5N8Y3"/>
<feature type="signal peptide" evidence="1">
    <location>
        <begin position="1"/>
        <end position="20"/>
    </location>
</feature>
<name>A0A9P5N8Y3_GYMJU</name>
<comment type="caution">
    <text evidence="2">The sequence shown here is derived from an EMBL/GenBank/DDBJ whole genome shotgun (WGS) entry which is preliminary data.</text>
</comment>
<evidence type="ECO:0000313" key="2">
    <source>
        <dbReference type="EMBL" id="KAF8875416.1"/>
    </source>
</evidence>
<gene>
    <name evidence="2" type="ORF">CPB84DRAFT_1829161</name>
</gene>
<protein>
    <submittedName>
        <fullName evidence="2">Uncharacterized protein</fullName>
    </submittedName>
</protein>
<organism evidence="2 3">
    <name type="scientific">Gymnopilus junonius</name>
    <name type="common">Spectacular rustgill mushroom</name>
    <name type="synonym">Gymnopilus spectabilis subsp. junonius</name>
    <dbReference type="NCBI Taxonomy" id="109634"/>
    <lineage>
        <taxon>Eukaryota</taxon>
        <taxon>Fungi</taxon>
        <taxon>Dikarya</taxon>
        <taxon>Basidiomycota</taxon>
        <taxon>Agaricomycotina</taxon>
        <taxon>Agaricomycetes</taxon>
        <taxon>Agaricomycetidae</taxon>
        <taxon>Agaricales</taxon>
        <taxon>Agaricineae</taxon>
        <taxon>Hymenogastraceae</taxon>
        <taxon>Gymnopilus</taxon>
    </lineage>
</organism>
<dbReference type="OrthoDB" id="2907002at2759"/>
<keyword evidence="1" id="KW-0732">Signal</keyword>
<sequence>MQFKLTKVFVAIAAVAVASASAIVAKRDDAATCTLVLTPSPSVDPSTNLVAEFNFVIGRALSGETGSSIEQLGSSFTQNADGTYTVVDTISADGLTAAQTASDIEGWVGQTETGIAANWLVNSVTCA</sequence>
<proteinExistence type="predicted"/>
<dbReference type="EMBL" id="JADNYJ010000197">
    <property type="protein sequence ID" value="KAF8875416.1"/>
    <property type="molecule type" value="Genomic_DNA"/>
</dbReference>
<keyword evidence="3" id="KW-1185">Reference proteome</keyword>
<reference evidence="2" key="1">
    <citation type="submission" date="2020-11" db="EMBL/GenBank/DDBJ databases">
        <authorList>
            <consortium name="DOE Joint Genome Institute"/>
            <person name="Ahrendt S."/>
            <person name="Riley R."/>
            <person name="Andreopoulos W."/>
            <person name="LaButti K."/>
            <person name="Pangilinan J."/>
            <person name="Ruiz-duenas F.J."/>
            <person name="Barrasa J.M."/>
            <person name="Sanchez-Garcia M."/>
            <person name="Camarero S."/>
            <person name="Miyauchi S."/>
            <person name="Serrano A."/>
            <person name="Linde D."/>
            <person name="Babiker R."/>
            <person name="Drula E."/>
            <person name="Ayuso-Fernandez I."/>
            <person name="Pacheco R."/>
            <person name="Padilla G."/>
            <person name="Ferreira P."/>
            <person name="Barriuso J."/>
            <person name="Kellner H."/>
            <person name="Castanera R."/>
            <person name="Alfaro M."/>
            <person name="Ramirez L."/>
            <person name="Pisabarro A.G."/>
            <person name="Kuo A."/>
            <person name="Tritt A."/>
            <person name="Lipzen A."/>
            <person name="He G."/>
            <person name="Yan M."/>
            <person name="Ng V."/>
            <person name="Cullen D."/>
            <person name="Martin F."/>
            <person name="Rosso M.-N."/>
            <person name="Henrissat B."/>
            <person name="Hibbett D."/>
            <person name="Martinez A.T."/>
            <person name="Grigoriev I.V."/>
        </authorList>
    </citation>
    <scope>NUCLEOTIDE SEQUENCE</scope>
    <source>
        <strain evidence="2">AH 44721</strain>
    </source>
</reference>
<feature type="chain" id="PRO_5040116920" evidence="1">
    <location>
        <begin position="21"/>
        <end position="127"/>
    </location>
</feature>
<evidence type="ECO:0000313" key="3">
    <source>
        <dbReference type="Proteomes" id="UP000724874"/>
    </source>
</evidence>
<dbReference type="Proteomes" id="UP000724874">
    <property type="component" value="Unassembled WGS sequence"/>
</dbReference>
<evidence type="ECO:0000256" key="1">
    <source>
        <dbReference type="SAM" id="SignalP"/>
    </source>
</evidence>